<dbReference type="OrthoDB" id="9805728at2"/>
<dbReference type="InterPro" id="IPR001279">
    <property type="entry name" value="Metallo-B-lactamas"/>
</dbReference>
<name>A0A429XF47_9RICK</name>
<dbReference type="EMBL" id="RXFM01000084">
    <property type="protein sequence ID" value="RST63380.1"/>
    <property type="molecule type" value="Genomic_DNA"/>
</dbReference>
<evidence type="ECO:0000259" key="1">
    <source>
        <dbReference type="Pfam" id="PF12706"/>
    </source>
</evidence>
<dbReference type="RefSeq" id="WP_126045106.1">
    <property type="nucleotide sequence ID" value="NZ_RXFM01000084.1"/>
</dbReference>
<proteinExistence type="predicted"/>
<dbReference type="SUPFAM" id="SSF56281">
    <property type="entry name" value="Metallo-hydrolase/oxidoreductase"/>
    <property type="match status" value="1"/>
</dbReference>
<sequence length="363" mass="41870">MLKICTIIILIILFSLVLIFHLANKNSYKNYYYGKITDHFDGAKFHNFKSNTLKTNDKVLLNYFKNKLLGKGAIWPKNINVNYTNPINIINKNNFDIIFFINHATNLINIANYNILTDPIWSNYASPLQFLGPKRRAKPGVKFDDLPKIDIILISHSHYDHLDSQTIKRLVKSHNPIFIVGLGVGGILSQIGVPQNKIIELDWWENFKFPNSQLNNSKFLEITYVPAQHFSSRFLDDKNSTLWGGFVIKSSNKKIYFAGDTGFDSDQFHEIRKKFEVIDVSLLPIGAYKPDSFRYVHMNPEEAVKASMILESKINIPIHFGTFILSFENYDDPVLDLTKSLNKYNLDLNHFSILKNGEYKILN</sequence>
<dbReference type="InterPro" id="IPR036866">
    <property type="entry name" value="RibonucZ/Hydroxyglut_hydro"/>
</dbReference>
<dbReference type="Gene3D" id="3.60.15.10">
    <property type="entry name" value="Ribonuclease Z/Hydroxyacylglutathione hydrolase-like"/>
    <property type="match status" value="1"/>
</dbReference>
<evidence type="ECO:0000313" key="2">
    <source>
        <dbReference type="EMBL" id="RST63380.1"/>
    </source>
</evidence>
<evidence type="ECO:0000313" key="3">
    <source>
        <dbReference type="Proteomes" id="UP000279470"/>
    </source>
</evidence>
<dbReference type="AlphaFoldDB" id="A0A429XF47"/>
<feature type="domain" description="Metallo-beta-lactamase" evidence="1">
    <location>
        <begin position="113"/>
        <end position="320"/>
    </location>
</feature>
<protein>
    <recommendedName>
        <fullName evidence="1">Metallo-beta-lactamase domain-containing protein</fullName>
    </recommendedName>
</protein>
<dbReference type="Pfam" id="PF12706">
    <property type="entry name" value="Lactamase_B_2"/>
    <property type="match status" value="1"/>
</dbReference>
<dbReference type="PANTHER" id="PTHR15032">
    <property type="entry name" value="N-ACYL-PHOSPHATIDYLETHANOLAMINE-HYDROLYZING PHOSPHOLIPASE D"/>
    <property type="match status" value="1"/>
</dbReference>
<dbReference type="GO" id="GO:0005737">
    <property type="term" value="C:cytoplasm"/>
    <property type="evidence" value="ECO:0007669"/>
    <property type="project" value="TreeGrafter"/>
</dbReference>
<accession>A0A429XF47</accession>
<reference evidence="3" key="1">
    <citation type="submission" date="2018-11" db="EMBL/GenBank/DDBJ databases">
        <title>Phylogenetic, genomic, and biogeographic characterization of a novel and ubiquitous marine invertebrate-associated Rickettsiales parasite, Candidatus Marinoinvertebrata rohwerii, gen. nov., sp. nov.</title>
        <authorList>
            <person name="Klinges J.G."/>
            <person name="Rosales S.M."/>
            <person name="Mcminds R."/>
            <person name="Shaver E.C."/>
            <person name="Shantz A."/>
            <person name="Peters E.C."/>
            <person name="Burkepile D.E."/>
            <person name="Silliman B.R."/>
            <person name="Vega Thurber R.L."/>
        </authorList>
    </citation>
    <scope>NUCLEOTIDE SEQUENCE [LARGE SCALE GENOMIC DNA]</scope>
    <source>
        <strain evidence="3">a_cerv_44</strain>
    </source>
</reference>
<dbReference type="Proteomes" id="UP000279470">
    <property type="component" value="Unassembled WGS sequence"/>
</dbReference>
<comment type="caution">
    <text evidence="2">The sequence shown here is derived from an EMBL/GenBank/DDBJ whole genome shotgun (WGS) entry which is preliminary data.</text>
</comment>
<dbReference type="PANTHER" id="PTHR15032:SF4">
    <property type="entry name" value="N-ACYL-PHOSPHATIDYLETHANOLAMINE-HYDROLYZING PHOSPHOLIPASE D"/>
    <property type="match status" value="1"/>
</dbReference>
<organism evidence="2 3">
    <name type="scientific">Candidatus Aquarickettsia rohweri</name>
    <dbReference type="NCBI Taxonomy" id="2602574"/>
    <lineage>
        <taxon>Bacteria</taxon>
        <taxon>Pseudomonadati</taxon>
        <taxon>Pseudomonadota</taxon>
        <taxon>Alphaproteobacteria</taxon>
        <taxon>Rickettsiales</taxon>
        <taxon>Candidatus Midichloriaceae</taxon>
        <taxon>Candidatus Aquarickettsia</taxon>
    </lineage>
</organism>
<keyword evidence="3" id="KW-1185">Reference proteome</keyword>
<gene>
    <name evidence="2" type="ORF">EIC27_05570</name>
</gene>